<reference evidence="6" key="1">
    <citation type="submission" date="2024-06" db="EMBL/GenBank/DDBJ databases">
        <authorList>
            <person name="Huang C.H."/>
            <person name="Ting Y.S."/>
            <person name="Cheng Y.H."/>
        </authorList>
    </citation>
    <scope>NUCLEOTIDE SEQUENCE</scope>
    <source>
        <strain evidence="6">TCI803</strain>
    </source>
</reference>
<dbReference type="SUPFAM" id="SSF51126">
    <property type="entry name" value="Pectin lyase-like"/>
    <property type="match status" value="1"/>
</dbReference>
<evidence type="ECO:0000256" key="3">
    <source>
        <dbReference type="ARBA" id="ARBA00023295"/>
    </source>
</evidence>
<dbReference type="EMBL" id="CP158453">
    <property type="protein sequence ID" value="XBX98950.1"/>
    <property type="molecule type" value="Genomic_DNA"/>
</dbReference>
<dbReference type="PANTHER" id="PTHR31339:SF9">
    <property type="entry name" value="PLASMIN AND FIBRONECTIN-BINDING PROTEIN A"/>
    <property type="match status" value="1"/>
</dbReference>
<dbReference type="PANTHER" id="PTHR31339">
    <property type="entry name" value="PECTIN LYASE-RELATED"/>
    <property type="match status" value="1"/>
</dbReference>
<dbReference type="InterPro" id="IPR012334">
    <property type="entry name" value="Pectin_lyas_fold"/>
</dbReference>
<dbReference type="RefSeq" id="WP_350346638.1">
    <property type="nucleotide sequence ID" value="NZ_CP158453.1"/>
</dbReference>
<dbReference type="Pfam" id="PF12708">
    <property type="entry name" value="Pect-lyase_RHGA_epim"/>
    <property type="match status" value="1"/>
</dbReference>
<keyword evidence="2 4" id="KW-0378">Hydrolase</keyword>
<gene>
    <name evidence="6" type="ORF">ABR335_05115</name>
</gene>
<dbReference type="Pfam" id="PF00295">
    <property type="entry name" value="Glyco_hydro_28"/>
    <property type="match status" value="1"/>
</dbReference>
<sequence length="443" mass="50016">MKKFKVNDYGAVRDGKKRGTDAIQRAIDDAAVAGGVVVFEPGVYLTGSLFLKSNVEFRVDEGVEIRGIVDETAYPEVWTRVAGVEMDWPAGLINVFNQKNVKITGKGLINGQGEYWWNKFWGEDQQGGMRKVYEAKGLRWATDYDCKRPRLIIVHESSEIEISKLTLIRSPFWNVHICYSQNIKIDSLKIAGSKGPSTDGVDVDSSEHVLVENCFVDCNDDNICIKAGRDYDGLRVKKPCQNIVIRDCEIGQGEGITIGSETSGDIKNIEIHHIKAKKTMNGFRLKSAKTRGGLIENICVHDIEMNNVKNPLMFELNWFPAYSYCKIPGNYEGEIPDYWRVLAESVVPPERGIPEFRNLRISNIKADNAKVALATEAYAEKPIKNVHFSNIEIHAREAGFIKHAEDWKMKNVILYTGENKELEVENCKRVELPLVFHTAKMTK</sequence>
<dbReference type="InterPro" id="IPR024535">
    <property type="entry name" value="RHGA/B-epi-like_pectate_lyase"/>
</dbReference>
<accession>A0AAU7WIJ6</accession>
<evidence type="ECO:0000256" key="2">
    <source>
        <dbReference type="ARBA" id="ARBA00022801"/>
    </source>
</evidence>
<dbReference type="GeneID" id="93258958"/>
<comment type="similarity">
    <text evidence="1 4">Belongs to the glycosyl hydrolase 28 family.</text>
</comment>
<keyword evidence="3 4" id="KW-0326">Glycosidase</keyword>
<name>A0AAU7WIJ6_9BACI</name>
<dbReference type="AlphaFoldDB" id="A0AAU7WIJ6"/>
<dbReference type="InterPro" id="IPR000743">
    <property type="entry name" value="Glyco_hydro_28"/>
</dbReference>
<proteinExistence type="inferred from homology"/>
<evidence type="ECO:0000256" key="4">
    <source>
        <dbReference type="RuleBase" id="RU361169"/>
    </source>
</evidence>
<evidence type="ECO:0000313" key="6">
    <source>
        <dbReference type="EMBL" id="XBX98950.1"/>
    </source>
</evidence>
<feature type="domain" description="Rhamnogalacturonase A/B/Epimerase-like pectate lyase" evidence="5">
    <location>
        <begin position="4"/>
        <end position="48"/>
    </location>
</feature>
<evidence type="ECO:0000259" key="5">
    <source>
        <dbReference type="Pfam" id="PF12708"/>
    </source>
</evidence>
<dbReference type="GO" id="GO:0004650">
    <property type="term" value="F:polygalacturonase activity"/>
    <property type="evidence" value="ECO:0007669"/>
    <property type="project" value="InterPro"/>
</dbReference>
<dbReference type="Gene3D" id="2.160.20.10">
    <property type="entry name" value="Single-stranded right-handed beta-helix, Pectin lyase-like"/>
    <property type="match status" value="1"/>
</dbReference>
<dbReference type="GO" id="GO:0005975">
    <property type="term" value="P:carbohydrate metabolic process"/>
    <property type="evidence" value="ECO:0007669"/>
    <property type="project" value="InterPro"/>
</dbReference>
<organism evidence="6">
    <name type="scientific">Heyndrickxia faecalis</name>
    <dbReference type="NCBI Taxonomy" id="2824910"/>
    <lineage>
        <taxon>Bacteria</taxon>
        <taxon>Bacillati</taxon>
        <taxon>Bacillota</taxon>
        <taxon>Bacilli</taxon>
        <taxon>Bacillales</taxon>
        <taxon>Bacillaceae</taxon>
        <taxon>Heyndrickxia</taxon>
    </lineage>
</organism>
<dbReference type="InterPro" id="IPR011050">
    <property type="entry name" value="Pectin_lyase_fold/virulence"/>
</dbReference>
<dbReference type="InterPro" id="IPR051801">
    <property type="entry name" value="GH28_Enzymes"/>
</dbReference>
<evidence type="ECO:0000256" key="1">
    <source>
        <dbReference type="ARBA" id="ARBA00008834"/>
    </source>
</evidence>
<protein>
    <submittedName>
        <fullName evidence="6">Glycoside hydrolase family 28 protein</fullName>
    </submittedName>
</protein>